<evidence type="ECO:0000259" key="6">
    <source>
        <dbReference type="Pfam" id="PF25023"/>
    </source>
</evidence>
<evidence type="ECO:0000313" key="7">
    <source>
        <dbReference type="EMBL" id="MFC0077739.1"/>
    </source>
</evidence>
<name>A0ABV6BQL6_9FLAO</name>
<dbReference type="RefSeq" id="WP_379686658.1">
    <property type="nucleotide sequence ID" value="NZ_JBHLYW010000009.1"/>
</dbReference>
<dbReference type="InterPro" id="IPR003284">
    <property type="entry name" value="Sal_SpvB"/>
</dbReference>
<evidence type="ECO:0000256" key="2">
    <source>
        <dbReference type="ARBA" id="ARBA00022525"/>
    </source>
</evidence>
<dbReference type="InterPro" id="IPR050708">
    <property type="entry name" value="T6SS_VgrG/RHS"/>
</dbReference>
<dbReference type="PANTHER" id="PTHR32305">
    <property type="match status" value="1"/>
</dbReference>
<dbReference type="EMBL" id="JBHLYW010000009">
    <property type="protein sequence ID" value="MFC0077739.1"/>
    <property type="molecule type" value="Genomic_DNA"/>
</dbReference>
<evidence type="ECO:0000256" key="1">
    <source>
        <dbReference type="ARBA" id="ARBA00004613"/>
    </source>
</evidence>
<dbReference type="Pfam" id="PF03534">
    <property type="entry name" value="SpvB"/>
    <property type="match status" value="1"/>
</dbReference>
<dbReference type="InterPro" id="IPR028994">
    <property type="entry name" value="Integrin_alpha_N"/>
</dbReference>
<dbReference type="InterPro" id="IPR008979">
    <property type="entry name" value="Galactose-bd-like_sf"/>
</dbReference>
<dbReference type="Proteomes" id="UP001589734">
    <property type="component" value="Unassembled WGS sequence"/>
</dbReference>
<dbReference type="InterPro" id="IPR013517">
    <property type="entry name" value="FG-GAP"/>
</dbReference>
<dbReference type="InterPro" id="IPR006530">
    <property type="entry name" value="YD"/>
</dbReference>
<dbReference type="SUPFAM" id="SSF49785">
    <property type="entry name" value="Galactose-binding domain-like"/>
    <property type="match status" value="1"/>
</dbReference>
<evidence type="ECO:0000256" key="4">
    <source>
        <dbReference type="ARBA" id="ARBA00022737"/>
    </source>
</evidence>
<keyword evidence="8" id="KW-1185">Reference proteome</keyword>
<keyword evidence="3" id="KW-0732">Signal</keyword>
<feature type="domain" description="Teneurin-like YD-shell" evidence="6">
    <location>
        <begin position="1803"/>
        <end position="1911"/>
    </location>
</feature>
<sequence length="2218" mass="244844">MRQIYLFIFLIFSNLTIYGQTEVGVTVGELSVSLSGGANYSIPISVPPGINSVVPQISLTYNSQSGNGNAGYGWNISGVSAISRIPSTKFHDGIIDPVDFDSYDRFALDGQRLIVKSGTVGIYGANGTIYETENFSNTKITSYGVHPNGVNYGPSYFVVEYPDGSKAYYGSSLDSRSLMTYAISYWENAQGARISYSYSASNNILDVSSIRYGSLGAATPINEIRFNYESRARNEQSYFGGQNFIKTKKIASINVIGNGIGFRNYFLNYNITTSGYEQLYGITEKSGDNLKSYNPTTFQYDTNSQTIAPNSVTSNISLGDVNTNNSAVVSGDFDGDAKMDFVVYPTTGANAKKEFWFFKNIGSSSSITPSKIASGAFEAIFPITFLTSDNKMFNSQGITVAQMDTADFSSVNFKTYYNSGLGLGVEHTKKAVFPNRDIQICEYAYPMGQRKDFFNGDFNGDGLTDVIAIDKEIEEAYCEIDPYTGLNTYIWGYNSPGGVYFVDLDRRKPTNFVNFAGTLLDYYIFNDSRIETFDVNGDGKTDLLHFKNGKVWVYSLNNNNQLELLWQYADIDIKVAQSILPGDYNGDGKMDFIISKGVGNLAYDYVKYLSKGNGFEKIVQTYSFPNIGNSEDGQGIYNGALIPLDINADGKTDIVQFRSVYAKSQSAGTAIINVFKNINSSFTASAVPTYQTAPTSAVRSYPIPIFLSPKTNNQYLSIGLISNNQLYTFDSQDDFSKQGLLKTITLGNGVKETITYSPLKQDPYEPFYAPTIFTETFPNIDIIAAPNLKIVTKIEQQSANEYKRQMFNYSGAVVNSDGIGFLGFRSTMRTNWHNDNTPLISNISKNSIALRGANIENFSLLDYNSPTISTPASFISRSTFAYNSLADALQSNKVFKLKNLSSSEFDGLNDTKSITIRTFDDYNNPIEIENKLQEGSVNIQTTSKTIAYKTANSSPYYNGVVSSRSATIAIQDSSMTSEEFYEYTNDTYGQLKRVRKKGDSTSEIIEDNNSFDSFGNVTKKTITANNLAPRVTSYEYDSSGRFLVKSTDIEGQFVTYDYNTSSGMLVSEIDYSGLERLYEYDSWFRKTSETNYLGKKKNYTYERNGAKSIVTVEGDDNSVLEETYDDLGRKAKVRIKDVSGSFSAVDYLYDIYNRNYKTSEPYLGSSPTQFNESKFDDYGRLIKSSSFTGKTTTISYSGLSTTISENSKTKVIVKDAVGRVISLTDSPGGSINYAYYANGNLKQSDYGGVITTIAQDGWGRKISLNDSSAGNYYYEYNDLGELVKETTPNGITTYNLNDFGKVKEKTITGVNTNSKTTYIYDSTSKLLNSSTFEDFNNGEVVTNVFKYDDFKRMIKTSETTPFATFTKEFTYDAFGRIDTEISKAEINGISNSTEVRNTYVNGAHWQILDESNNILWQIDAVNAKGQITKGIKGSFSFTNGYDSSGYFSYYQCDKASNPALNILTLNSVFDSQTGNLKSRTNSLFGRTETFNYDELDRLTEYTNGLGIQETQSYDDRGRITQNGVGTYEYDGTKTYQNKTITPTPEAAGYYGNREGIFNDSMEDQSGWGPHAHPNASFYTYDTTRAHSGKTSLKLTNTTTTEQYVHSDKWITINNATDTEYTFSGWVYLEGPSAALFLFMKKEGEAEYFTHIDARATAINNQWVKLEGTFLVPAYIKKLNIRLYNNGYGNAWFDDIQIRKASDAATSTRALNVTYNTFKSPVQIEETGADKISFTYNDGNSRSSMFYGSLDNDKLLRPFRKHYSAGGSMEIKHNIVTGQVEFVTYIGGDGYSAPVVLKSDGVTQNYLYLHRDYQGTITAISNQEGDIVERRLFDAWGNIVKVQDAAGNVLNGLTVLDRGYTGHEHLQSVGIIHMNGRLYDPKLHRFLQPDNFVQDPLNTQSYNRYSYCWNNPLKYTDYNGEWLGYDDLIAGVIGGFVNLGVNLSQGNIHSFGQGVAVFASGAAAGVLSLYGPAGWAAGGAIVGGTNAFITGSDPFKGVISGAVSGLVGGQLGRWASGAIDGVLINGIQITSPLLQGTIIGSLSGGATGVVMNFGMALVNGADLMDAFEAAGQGFTMGIITGGISGASSSVARSYKNGTNPFTGKDIKPVNSESVKLKHHTNLEALKAIKATNEMKHSRDSWFDEFGVDFENTSNFNGYQKGFGAKATGAFVELTVPKSILVQNPSPSSSYHFRIITGTNNLQITPEFRPKYYINFHTNH</sequence>
<dbReference type="PANTHER" id="PTHR32305:SF15">
    <property type="entry name" value="PROTEIN RHSA-RELATED"/>
    <property type="match status" value="1"/>
</dbReference>
<proteinExistence type="predicted"/>
<gene>
    <name evidence="7" type="ORF">ACFFLS_11875</name>
</gene>
<evidence type="ECO:0000256" key="5">
    <source>
        <dbReference type="ARBA" id="ARBA00023026"/>
    </source>
</evidence>
<dbReference type="InterPro" id="IPR022385">
    <property type="entry name" value="Rhs_assc_core"/>
</dbReference>
<dbReference type="InterPro" id="IPR056823">
    <property type="entry name" value="TEN-like_YD-shell"/>
</dbReference>
<evidence type="ECO:0000313" key="8">
    <source>
        <dbReference type="Proteomes" id="UP001589734"/>
    </source>
</evidence>
<keyword evidence="4" id="KW-0677">Repeat</keyword>
<dbReference type="SUPFAM" id="SSF69318">
    <property type="entry name" value="Integrin alpha N-terminal domain"/>
    <property type="match status" value="1"/>
</dbReference>
<dbReference type="NCBIfam" id="TIGR03696">
    <property type="entry name" value="Rhs_assc_core"/>
    <property type="match status" value="1"/>
</dbReference>
<dbReference type="Gene3D" id="2.180.10.10">
    <property type="entry name" value="RHS repeat-associated core"/>
    <property type="match status" value="2"/>
</dbReference>
<protein>
    <submittedName>
        <fullName evidence="7">RHS repeat-associated core domain-containing protein</fullName>
    </submittedName>
</protein>
<dbReference type="Pfam" id="PF13517">
    <property type="entry name" value="FG-GAP_3"/>
    <property type="match status" value="1"/>
</dbReference>
<dbReference type="Pfam" id="PF25023">
    <property type="entry name" value="TEN_YD-shell"/>
    <property type="match status" value="1"/>
</dbReference>
<dbReference type="NCBIfam" id="TIGR01643">
    <property type="entry name" value="YD_repeat_2x"/>
    <property type="match status" value="2"/>
</dbReference>
<comment type="subcellular location">
    <subcellularLocation>
        <location evidence="1">Secreted</location>
    </subcellularLocation>
</comment>
<accession>A0ABV6BQL6</accession>
<comment type="caution">
    <text evidence="7">The sequence shown here is derived from an EMBL/GenBank/DDBJ whole genome shotgun (WGS) entry which is preliminary data.</text>
</comment>
<keyword evidence="2" id="KW-0964">Secreted</keyword>
<organism evidence="7 8">
    <name type="scientific">Flavobacterium procerum</name>
    <dbReference type="NCBI Taxonomy" id="1455569"/>
    <lineage>
        <taxon>Bacteria</taxon>
        <taxon>Pseudomonadati</taxon>
        <taxon>Bacteroidota</taxon>
        <taxon>Flavobacteriia</taxon>
        <taxon>Flavobacteriales</taxon>
        <taxon>Flavobacteriaceae</taxon>
        <taxon>Flavobacterium</taxon>
    </lineage>
</organism>
<keyword evidence="5" id="KW-0843">Virulence</keyword>
<reference evidence="7 8" key="1">
    <citation type="submission" date="2024-09" db="EMBL/GenBank/DDBJ databases">
        <authorList>
            <person name="Sun Q."/>
            <person name="Mori K."/>
        </authorList>
    </citation>
    <scope>NUCLEOTIDE SEQUENCE [LARGE SCALE GENOMIC DNA]</scope>
    <source>
        <strain evidence="7 8">CGMCC 1.12926</strain>
    </source>
</reference>
<evidence type="ECO:0000256" key="3">
    <source>
        <dbReference type="ARBA" id="ARBA00022729"/>
    </source>
</evidence>